<dbReference type="AlphaFoldDB" id="A0A382CKC8"/>
<dbReference type="InterPro" id="IPR007362">
    <property type="entry name" value="DUF429"/>
</dbReference>
<name>A0A382CKC8_9ZZZZ</name>
<evidence type="ECO:0008006" key="2">
    <source>
        <dbReference type="Google" id="ProtNLM"/>
    </source>
</evidence>
<sequence>MIFGVDLRASPKRPSSVVALDEEAKMSFLTNFSDDSELFEMGQTHQPSLIAIGAPLSLPTGLCCLETPCSCQTETLQKKGRQAELELSRMGISCFFTNKRSIIRTLIYRGIDISRKLTEQGHKVIEVYPHATKTILFGDKVPPKSSPTSLPFMKGSLTPLVKGLDKHLDELDRNTCDAVINAYTALLHSQQETDMLGTDEEGWLVLPRLPR</sequence>
<dbReference type="Pfam" id="PF04250">
    <property type="entry name" value="DUF429"/>
    <property type="match status" value="1"/>
</dbReference>
<protein>
    <recommendedName>
        <fullName evidence="2">DUF429 domain-containing protein</fullName>
    </recommendedName>
</protein>
<proteinExistence type="predicted"/>
<accession>A0A382CKC8</accession>
<gene>
    <name evidence="1" type="ORF">METZ01_LOCUS179106</name>
</gene>
<evidence type="ECO:0000313" key="1">
    <source>
        <dbReference type="EMBL" id="SVB26252.1"/>
    </source>
</evidence>
<reference evidence="1" key="1">
    <citation type="submission" date="2018-05" db="EMBL/GenBank/DDBJ databases">
        <authorList>
            <person name="Lanie J.A."/>
            <person name="Ng W.-L."/>
            <person name="Kazmierczak K.M."/>
            <person name="Andrzejewski T.M."/>
            <person name="Davidsen T.M."/>
            <person name="Wayne K.J."/>
            <person name="Tettelin H."/>
            <person name="Glass J.I."/>
            <person name="Rusch D."/>
            <person name="Podicherti R."/>
            <person name="Tsui H.-C.T."/>
            <person name="Winkler M.E."/>
        </authorList>
    </citation>
    <scope>NUCLEOTIDE SEQUENCE</scope>
</reference>
<organism evidence="1">
    <name type="scientific">marine metagenome</name>
    <dbReference type="NCBI Taxonomy" id="408172"/>
    <lineage>
        <taxon>unclassified sequences</taxon>
        <taxon>metagenomes</taxon>
        <taxon>ecological metagenomes</taxon>
    </lineage>
</organism>
<dbReference type="EMBL" id="UINC01034817">
    <property type="protein sequence ID" value="SVB26252.1"/>
    <property type="molecule type" value="Genomic_DNA"/>
</dbReference>